<dbReference type="AlphaFoldDB" id="A0A916RCE2"/>
<keyword evidence="5 7" id="KW-0472">Membrane</keyword>
<evidence type="ECO:0000313" key="8">
    <source>
        <dbReference type="EMBL" id="GGA52566.1"/>
    </source>
</evidence>
<feature type="transmembrane region" description="Helical" evidence="7">
    <location>
        <begin position="114"/>
        <end position="134"/>
    </location>
</feature>
<feature type="transmembrane region" description="Helical" evidence="7">
    <location>
        <begin position="155"/>
        <end position="188"/>
    </location>
</feature>
<feature type="region of interest" description="Disordered" evidence="6">
    <location>
        <begin position="296"/>
        <end position="328"/>
    </location>
</feature>
<dbReference type="NCBIfam" id="TIGR00765">
    <property type="entry name" value="yihY_not_rbn"/>
    <property type="match status" value="1"/>
</dbReference>
<reference evidence="8" key="2">
    <citation type="submission" date="2020-09" db="EMBL/GenBank/DDBJ databases">
        <authorList>
            <person name="Sun Q."/>
            <person name="Zhou Y."/>
        </authorList>
    </citation>
    <scope>NUCLEOTIDE SEQUENCE</scope>
    <source>
        <strain evidence="8">CGMCC 1.15320</strain>
    </source>
</reference>
<keyword evidence="4 7" id="KW-1133">Transmembrane helix</keyword>
<dbReference type="GO" id="GO:0005886">
    <property type="term" value="C:plasma membrane"/>
    <property type="evidence" value="ECO:0007669"/>
    <property type="project" value="UniProtKB-SubCell"/>
</dbReference>
<comment type="caution">
    <text evidence="8">The sequence shown here is derived from an EMBL/GenBank/DDBJ whole genome shotgun (WGS) entry which is preliminary data.</text>
</comment>
<feature type="transmembrane region" description="Helical" evidence="7">
    <location>
        <begin position="46"/>
        <end position="75"/>
    </location>
</feature>
<proteinExistence type="predicted"/>
<evidence type="ECO:0000313" key="9">
    <source>
        <dbReference type="Proteomes" id="UP000636264"/>
    </source>
</evidence>
<evidence type="ECO:0000256" key="6">
    <source>
        <dbReference type="SAM" id="MobiDB-lite"/>
    </source>
</evidence>
<dbReference type="RefSeq" id="WP_188719094.1">
    <property type="nucleotide sequence ID" value="NZ_BMIF01000001.1"/>
</dbReference>
<feature type="transmembrane region" description="Helical" evidence="7">
    <location>
        <begin position="266"/>
        <end position="288"/>
    </location>
</feature>
<organism evidence="8 9">
    <name type="scientific">Nitratireductor aestuarii</name>
    <dbReference type="NCBI Taxonomy" id="1735103"/>
    <lineage>
        <taxon>Bacteria</taxon>
        <taxon>Pseudomonadati</taxon>
        <taxon>Pseudomonadota</taxon>
        <taxon>Alphaproteobacteria</taxon>
        <taxon>Hyphomicrobiales</taxon>
        <taxon>Phyllobacteriaceae</taxon>
        <taxon>Nitratireductor</taxon>
    </lineage>
</organism>
<feature type="transmembrane region" description="Helical" evidence="7">
    <location>
        <begin position="231"/>
        <end position="254"/>
    </location>
</feature>
<evidence type="ECO:0000256" key="4">
    <source>
        <dbReference type="ARBA" id="ARBA00022989"/>
    </source>
</evidence>
<protein>
    <submittedName>
        <fullName evidence="8">Ribonuclease</fullName>
    </submittedName>
</protein>
<feature type="region of interest" description="Disordered" evidence="6">
    <location>
        <begin position="1"/>
        <end position="23"/>
    </location>
</feature>
<dbReference type="EMBL" id="BMIF01000001">
    <property type="protein sequence ID" value="GGA52566.1"/>
    <property type="molecule type" value="Genomic_DNA"/>
</dbReference>
<evidence type="ECO:0000256" key="5">
    <source>
        <dbReference type="ARBA" id="ARBA00023136"/>
    </source>
</evidence>
<evidence type="ECO:0000256" key="3">
    <source>
        <dbReference type="ARBA" id="ARBA00022692"/>
    </source>
</evidence>
<comment type="subcellular location">
    <subcellularLocation>
        <location evidence="1">Cell membrane</location>
        <topology evidence="1">Multi-pass membrane protein</topology>
    </subcellularLocation>
</comment>
<sequence>MAARSSTRRIDTELNGENARSPGELSWSGWKAIFMRVFREISEDRVLMIAGGVTFYLLLAMFPALAAFVSIYGLLADPSDISGYMDQMQGVMPQAGVEIISTQLRSLAQQSNDALGISFIIGLAVAFWSANGGIKALFDAMNVAYEEDEKRSFIWLNLTAFGFTLGAVVLAIVFIAVLGVVPAVLAYMGFGPVVEILVHVLRWVLLAAVALFAISLLYRYGPSRSPAKWRWVSVGAVFATVCWFIVAWGFSFYLQNFADYNATYGALGAVIGLMMWMWISTIVVIVGAELNAEMERQTARDSTTGPELPPGERGAFVADQGPESHPIG</sequence>
<name>A0A916RCE2_9HYPH</name>
<dbReference type="PANTHER" id="PTHR30213:SF0">
    <property type="entry name" value="UPF0761 MEMBRANE PROTEIN YIHY"/>
    <property type="match status" value="1"/>
</dbReference>
<evidence type="ECO:0000256" key="1">
    <source>
        <dbReference type="ARBA" id="ARBA00004651"/>
    </source>
</evidence>
<dbReference type="InterPro" id="IPR017039">
    <property type="entry name" value="Virul_fac_BrkB"/>
</dbReference>
<dbReference type="Pfam" id="PF03631">
    <property type="entry name" value="Virul_fac_BrkB"/>
    <property type="match status" value="1"/>
</dbReference>
<dbReference type="Proteomes" id="UP000636264">
    <property type="component" value="Unassembled WGS sequence"/>
</dbReference>
<feature type="transmembrane region" description="Helical" evidence="7">
    <location>
        <begin position="200"/>
        <end position="219"/>
    </location>
</feature>
<dbReference type="PANTHER" id="PTHR30213">
    <property type="entry name" value="INNER MEMBRANE PROTEIN YHJD"/>
    <property type="match status" value="1"/>
</dbReference>
<keyword evidence="9" id="KW-1185">Reference proteome</keyword>
<evidence type="ECO:0000256" key="7">
    <source>
        <dbReference type="SAM" id="Phobius"/>
    </source>
</evidence>
<keyword evidence="2" id="KW-1003">Cell membrane</keyword>
<keyword evidence="3 7" id="KW-0812">Transmembrane</keyword>
<accession>A0A916RCE2</accession>
<evidence type="ECO:0000256" key="2">
    <source>
        <dbReference type="ARBA" id="ARBA00022475"/>
    </source>
</evidence>
<dbReference type="PIRSF" id="PIRSF035875">
    <property type="entry name" value="RNase_BN"/>
    <property type="match status" value="1"/>
</dbReference>
<gene>
    <name evidence="8" type="ORF">GCM10011385_02360</name>
</gene>
<reference evidence="8" key="1">
    <citation type="journal article" date="2014" name="Int. J. Syst. Evol. Microbiol.">
        <title>Complete genome sequence of Corynebacterium casei LMG S-19264T (=DSM 44701T), isolated from a smear-ripened cheese.</title>
        <authorList>
            <consortium name="US DOE Joint Genome Institute (JGI-PGF)"/>
            <person name="Walter F."/>
            <person name="Albersmeier A."/>
            <person name="Kalinowski J."/>
            <person name="Ruckert C."/>
        </authorList>
    </citation>
    <scope>NUCLEOTIDE SEQUENCE</scope>
    <source>
        <strain evidence="8">CGMCC 1.15320</strain>
    </source>
</reference>